<proteinExistence type="predicted"/>
<sequence length="207" mass="23321">MSKRPAPAALTAPTPKRVAKAAPIVLDEETENHKDDASFQISVKMHQKFAIFPAKLRQTVEHAHKDALEAMMENFRADNAPNVKHTYLTTRGRCVRSSMTSFESQTPAWARNSSSPSLANMDILEAMATKPSVCRQKPTYVELPTQDGLANPEFVHLHSVRHNELGWGFDTHGCLSLYWVKVIDGKLEEHALYVERMKIKVEVEIEV</sequence>
<gene>
    <name evidence="1" type="ORF">P153DRAFT_363041</name>
</gene>
<dbReference type="OrthoDB" id="3771551at2759"/>
<reference evidence="1" key="1">
    <citation type="journal article" date="2020" name="Stud. Mycol.">
        <title>101 Dothideomycetes genomes: a test case for predicting lifestyles and emergence of pathogens.</title>
        <authorList>
            <person name="Haridas S."/>
            <person name="Albert R."/>
            <person name="Binder M."/>
            <person name="Bloem J."/>
            <person name="Labutti K."/>
            <person name="Salamov A."/>
            <person name="Andreopoulos B."/>
            <person name="Baker S."/>
            <person name="Barry K."/>
            <person name="Bills G."/>
            <person name="Bluhm B."/>
            <person name="Cannon C."/>
            <person name="Castanera R."/>
            <person name="Culley D."/>
            <person name="Daum C."/>
            <person name="Ezra D."/>
            <person name="Gonzalez J."/>
            <person name="Henrissat B."/>
            <person name="Kuo A."/>
            <person name="Liang C."/>
            <person name="Lipzen A."/>
            <person name="Lutzoni F."/>
            <person name="Magnuson J."/>
            <person name="Mondo S."/>
            <person name="Nolan M."/>
            <person name="Ohm R."/>
            <person name="Pangilinan J."/>
            <person name="Park H.-J."/>
            <person name="Ramirez L."/>
            <person name="Alfaro M."/>
            <person name="Sun H."/>
            <person name="Tritt A."/>
            <person name="Yoshinaga Y."/>
            <person name="Zwiers L.-H."/>
            <person name="Turgeon B."/>
            <person name="Goodwin S."/>
            <person name="Spatafora J."/>
            <person name="Crous P."/>
            <person name="Grigoriev I."/>
        </authorList>
    </citation>
    <scope>NUCLEOTIDE SEQUENCE</scope>
    <source>
        <strain evidence="1">CBS 119687</strain>
    </source>
</reference>
<dbReference type="GeneID" id="54407714"/>
<accession>A0A6A6AS31</accession>
<evidence type="ECO:0000313" key="2">
    <source>
        <dbReference type="Proteomes" id="UP000799771"/>
    </source>
</evidence>
<protein>
    <submittedName>
        <fullName evidence="1">Uncharacterized protein</fullName>
    </submittedName>
</protein>
<dbReference type="EMBL" id="ML977498">
    <property type="protein sequence ID" value="KAF2134023.1"/>
    <property type="molecule type" value="Genomic_DNA"/>
</dbReference>
<name>A0A6A6AS31_9PLEO</name>
<keyword evidence="2" id="KW-1185">Reference proteome</keyword>
<dbReference type="Proteomes" id="UP000799771">
    <property type="component" value="Unassembled WGS sequence"/>
</dbReference>
<dbReference type="AlphaFoldDB" id="A0A6A6AS31"/>
<dbReference type="RefSeq" id="XP_033528410.1">
    <property type="nucleotide sequence ID" value="XM_033667282.1"/>
</dbReference>
<evidence type="ECO:0000313" key="1">
    <source>
        <dbReference type="EMBL" id="KAF2134023.1"/>
    </source>
</evidence>
<organism evidence="1 2">
    <name type="scientific">Dothidotthia symphoricarpi CBS 119687</name>
    <dbReference type="NCBI Taxonomy" id="1392245"/>
    <lineage>
        <taxon>Eukaryota</taxon>
        <taxon>Fungi</taxon>
        <taxon>Dikarya</taxon>
        <taxon>Ascomycota</taxon>
        <taxon>Pezizomycotina</taxon>
        <taxon>Dothideomycetes</taxon>
        <taxon>Pleosporomycetidae</taxon>
        <taxon>Pleosporales</taxon>
        <taxon>Dothidotthiaceae</taxon>
        <taxon>Dothidotthia</taxon>
    </lineage>
</organism>